<organism evidence="3">
    <name type="scientific">Rhodopseudomonas palustris (strain BisA53)</name>
    <dbReference type="NCBI Taxonomy" id="316055"/>
    <lineage>
        <taxon>Bacteria</taxon>
        <taxon>Pseudomonadati</taxon>
        <taxon>Pseudomonadota</taxon>
        <taxon>Alphaproteobacteria</taxon>
        <taxon>Hyphomicrobiales</taxon>
        <taxon>Nitrobacteraceae</taxon>
        <taxon>Rhodopseudomonas</taxon>
    </lineage>
</organism>
<dbReference type="AlphaFoldDB" id="Q07JL3"/>
<dbReference type="GO" id="GO:0009253">
    <property type="term" value="P:peptidoglycan catabolic process"/>
    <property type="evidence" value="ECO:0007669"/>
    <property type="project" value="InterPro"/>
</dbReference>
<dbReference type="CDD" id="cd06583">
    <property type="entry name" value="PGRP"/>
    <property type="match status" value="1"/>
</dbReference>
<evidence type="ECO:0000259" key="2">
    <source>
        <dbReference type="SMART" id="SM00644"/>
    </source>
</evidence>
<evidence type="ECO:0000256" key="1">
    <source>
        <dbReference type="SAM" id="SignalP"/>
    </source>
</evidence>
<protein>
    <submittedName>
        <fullName evidence="3">N-acetylmuramoyl-L-alanine amidase, family 2</fullName>
    </submittedName>
</protein>
<feature type="chain" id="PRO_5004165774" evidence="1">
    <location>
        <begin position="21"/>
        <end position="206"/>
    </location>
</feature>
<accession>Q07JL3</accession>
<dbReference type="InterPro" id="IPR002502">
    <property type="entry name" value="Amidase_domain"/>
</dbReference>
<dbReference type="OrthoDB" id="8245861at2"/>
<dbReference type="Gene3D" id="3.40.80.10">
    <property type="entry name" value="Peptidoglycan recognition protein-like"/>
    <property type="match status" value="1"/>
</dbReference>
<dbReference type="Pfam" id="PF01510">
    <property type="entry name" value="Amidase_2"/>
    <property type="match status" value="1"/>
</dbReference>
<gene>
    <name evidence="3" type="ordered locus">RPE_3945</name>
</gene>
<proteinExistence type="predicted"/>
<dbReference type="SMART" id="SM00644">
    <property type="entry name" value="Ami_2"/>
    <property type="match status" value="1"/>
</dbReference>
<dbReference type="SUPFAM" id="SSF55846">
    <property type="entry name" value="N-acetylmuramoyl-L-alanine amidase-like"/>
    <property type="match status" value="1"/>
</dbReference>
<name>Q07JL3_RHOP5</name>
<dbReference type="STRING" id="316055.RPE_3945"/>
<dbReference type="EMBL" id="CP000463">
    <property type="protein sequence ID" value="ABJ07871.1"/>
    <property type="molecule type" value="Genomic_DNA"/>
</dbReference>
<keyword evidence="1" id="KW-0732">Signal</keyword>
<reference evidence="3" key="1">
    <citation type="submission" date="2006-09" db="EMBL/GenBank/DDBJ databases">
        <title>Complete sequence of Rhodopseudomonas palustris BisA53.</title>
        <authorList>
            <consortium name="US DOE Joint Genome Institute"/>
            <person name="Copeland A."/>
            <person name="Lucas S."/>
            <person name="Lapidus A."/>
            <person name="Barry K."/>
            <person name="Detter J.C."/>
            <person name="Glavina del Rio T."/>
            <person name="Hammon N."/>
            <person name="Israni S."/>
            <person name="Dalin E."/>
            <person name="Tice H."/>
            <person name="Pitluck S."/>
            <person name="Chain P."/>
            <person name="Malfatti S."/>
            <person name="Shin M."/>
            <person name="Vergez L."/>
            <person name="Schmutz J."/>
            <person name="Larimer F."/>
            <person name="Land M."/>
            <person name="Hauser L."/>
            <person name="Pelletier D.A."/>
            <person name="Kyrpides N."/>
            <person name="Kim E."/>
            <person name="Harwood C.S."/>
            <person name="Oda Y."/>
            <person name="Richardson P."/>
        </authorList>
    </citation>
    <scope>NUCLEOTIDE SEQUENCE [LARGE SCALE GENOMIC DNA]</scope>
    <source>
        <strain evidence="3">BisA53</strain>
    </source>
</reference>
<feature type="domain" description="N-acetylmuramoyl-L-alanine amidase" evidence="2">
    <location>
        <begin position="46"/>
        <end position="194"/>
    </location>
</feature>
<dbReference type="InterPro" id="IPR036505">
    <property type="entry name" value="Amidase/PGRP_sf"/>
</dbReference>
<dbReference type="eggNOG" id="COG3023">
    <property type="taxonomic scope" value="Bacteria"/>
</dbReference>
<dbReference type="KEGG" id="rpe:RPE_3945"/>
<evidence type="ECO:0000313" key="3">
    <source>
        <dbReference type="EMBL" id="ABJ07871.1"/>
    </source>
</evidence>
<dbReference type="HOGENOM" id="CLU_1425532_0_0_5"/>
<sequence>MRARLVILLLSVLTISSASAEPDDVARAARSAGTPAIPGLTMVWLAPWGDPAKANHWRNIIVHQTEGPAGSAKRGAAEQAKNPTKRGVTIWVETDGTVYWAVPETAIPTHGDGANRNDNKYIDNGPTFRQVVKTNSLGVEFAGNFPDVAKGPTAAQIAAWRVLLRVLMTRYDIPRDRVYAHNWIDYKDARYCEGCELGRLARDPAF</sequence>
<feature type="signal peptide" evidence="1">
    <location>
        <begin position="1"/>
        <end position="20"/>
    </location>
</feature>
<dbReference type="GO" id="GO:0008745">
    <property type="term" value="F:N-acetylmuramoyl-L-alanine amidase activity"/>
    <property type="evidence" value="ECO:0007669"/>
    <property type="project" value="InterPro"/>
</dbReference>